<reference evidence="11" key="1">
    <citation type="journal article" date="2020" name="mSystems">
        <title>Genome- and Community-Level Interaction Insights into Carbon Utilization and Element Cycling Functions of Hydrothermarchaeota in Hydrothermal Sediment.</title>
        <authorList>
            <person name="Zhou Z."/>
            <person name="Liu Y."/>
            <person name="Xu W."/>
            <person name="Pan J."/>
            <person name="Luo Z.H."/>
            <person name="Li M."/>
        </authorList>
    </citation>
    <scope>NUCLEOTIDE SEQUENCE [LARGE SCALE GENOMIC DNA]</scope>
    <source>
        <strain evidence="11">SpSt-500</strain>
    </source>
</reference>
<evidence type="ECO:0000256" key="9">
    <source>
        <dbReference type="ARBA" id="ARBA00031636"/>
    </source>
</evidence>
<feature type="transmembrane region" description="Helical" evidence="10">
    <location>
        <begin position="164"/>
        <end position="184"/>
    </location>
</feature>
<dbReference type="GO" id="GO:0015297">
    <property type="term" value="F:antiporter activity"/>
    <property type="evidence" value="ECO:0007669"/>
    <property type="project" value="UniProtKB-KW"/>
</dbReference>
<keyword evidence="5 10" id="KW-0812">Transmembrane</keyword>
<evidence type="ECO:0000256" key="2">
    <source>
        <dbReference type="ARBA" id="ARBA00022448"/>
    </source>
</evidence>
<dbReference type="GO" id="GO:0006811">
    <property type="term" value="P:monoatomic ion transport"/>
    <property type="evidence" value="ECO:0007669"/>
    <property type="project" value="UniProtKB-KW"/>
</dbReference>
<dbReference type="PANTHER" id="PTHR43298">
    <property type="entry name" value="MULTIDRUG RESISTANCE PROTEIN NORM-RELATED"/>
    <property type="match status" value="1"/>
</dbReference>
<evidence type="ECO:0000256" key="10">
    <source>
        <dbReference type="SAM" id="Phobius"/>
    </source>
</evidence>
<feature type="transmembrane region" description="Helical" evidence="10">
    <location>
        <begin position="361"/>
        <end position="382"/>
    </location>
</feature>
<keyword evidence="8 10" id="KW-0472">Membrane</keyword>
<protein>
    <recommendedName>
        <fullName evidence="9">Multidrug-efflux transporter</fullName>
    </recommendedName>
</protein>
<dbReference type="PIRSF" id="PIRSF006603">
    <property type="entry name" value="DinF"/>
    <property type="match status" value="1"/>
</dbReference>
<feature type="transmembrane region" description="Helical" evidence="10">
    <location>
        <begin position="196"/>
        <end position="220"/>
    </location>
</feature>
<dbReference type="PANTHER" id="PTHR43298:SF2">
    <property type="entry name" value="FMN_FAD EXPORTER YEEO-RELATED"/>
    <property type="match status" value="1"/>
</dbReference>
<proteinExistence type="predicted"/>
<evidence type="ECO:0000256" key="8">
    <source>
        <dbReference type="ARBA" id="ARBA00023136"/>
    </source>
</evidence>
<dbReference type="InterPro" id="IPR048279">
    <property type="entry name" value="MdtK-like"/>
</dbReference>
<name>A0A832CZM0_9BACT</name>
<keyword evidence="7" id="KW-0406">Ion transport</keyword>
<dbReference type="AlphaFoldDB" id="A0A832CZM0"/>
<feature type="transmembrane region" description="Helical" evidence="10">
    <location>
        <begin position="422"/>
        <end position="441"/>
    </location>
</feature>
<evidence type="ECO:0000256" key="3">
    <source>
        <dbReference type="ARBA" id="ARBA00022449"/>
    </source>
</evidence>
<dbReference type="GO" id="GO:0042910">
    <property type="term" value="F:xenobiotic transmembrane transporter activity"/>
    <property type="evidence" value="ECO:0007669"/>
    <property type="project" value="InterPro"/>
</dbReference>
<feature type="transmembrane region" description="Helical" evidence="10">
    <location>
        <begin position="46"/>
        <end position="77"/>
    </location>
</feature>
<keyword evidence="2" id="KW-0813">Transport</keyword>
<sequence length="454" mass="50028">MKSLLPINNFYKKILHIALPAIAGLSTQMIVSLVDTAMVGRLSEATYALAAMGIGVLATWALISFFSSLATGTHVIVARRFGQKDFIECGNTLNNSLLISLSIGVIVASIGVFFAKPIADLFASDDQVAYYASEYIFYRFLGIPFFLISVSYRGFYFGISKTKIFMISGIITNLLNIVFNYIFIFGNFGMPRMGLAGAGLGSTLASSFDFFFYTAIMLLPSYRHKFQNFKKIKIDWEVIKAIWKISIPVSLQNVFILIGFLIFVAITGIIGTQEQAATQATISTLFISFLPCFGFGIAVQTLVGNNLGAKKFHLAKIYGIETAKVATIYTLALGIVFIFLPQYVLLIITNDTSIIETAKPALRIAGFAQVFYAIGVVLANALQAAGKMLFVMKAEVITNLFILVPLSYLFGVVLGYGLKGAWFAMPIYIIIYSGIILYKYLSKDWFEKIPLKNQ</sequence>
<evidence type="ECO:0000313" key="11">
    <source>
        <dbReference type="EMBL" id="HGT46908.1"/>
    </source>
</evidence>
<dbReference type="InterPro" id="IPR002528">
    <property type="entry name" value="MATE_fam"/>
</dbReference>
<feature type="transmembrane region" description="Helical" evidence="10">
    <location>
        <begin position="135"/>
        <end position="152"/>
    </location>
</feature>
<comment type="subcellular location">
    <subcellularLocation>
        <location evidence="1">Cell membrane</location>
        <topology evidence="1">Multi-pass membrane protein</topology>
    </subcellularLocation>
</comment>
<organism evidence="11">
    <name type="scientific">Ignavibacterium album</name>
    <dbReference type="NCBI Taxonomy" id="591197"/>
    <lineage>
        <taxon>Bacteria</taxon>
        <taxon>Pseudomonadati</taxon>
        <taxon>Ignavibacteriota</taxon>
        <taxon>Ignavibacteria</taxon>
        <taxon>Ignavibacteriales</taxon>
        <taxon>Ignavibacteriaceae</taxon>
        <taxon>Ignavibacterium</taxon>
    </lineage>
</organism>
<dbReference type="GO" id="GO:0005886">
    <property type="term" value="C:plasma membrane"/>
    <property type="evidence" value="ECO:0007669"/>
    <property type="project" value="UniProtKB-SubCell"/>
</dbReference>
<feature type="transmembrane region" description="Helical" evidence="10">
    <location>
        <begin position="325"/>
        <end position="349"/>
    </location>
</feature>
<comment type="caution">
    <text evidence="11">The sequence shown here is derived from an EMBL/GenBank/DDBJ whole genome shotgun (WGS) entry which is preliminary data.</text>
</comment>
<feature type="transmembrane region" description="Helical" evidence="10">
    <location>
        <begin position="97"/>
        <end position="115"/>
    </location>
</feature>
<feature type="transmembrane region" description="Helical" evidence="10">
    <location>
        <begin position="394"/>
        <end position="416"/>
    </location>
</feature>
<feature type="transmembrane region" description="Helical" evidence="10">
    <location>
        <begin position="282"/>
        <end position="304"/>
    </location>
</feature>
<feature type="transmembrane region" description="Helical" evidence="10">
    <location>
        <begin position="241"/>
        <end position="270"/>
    </location>
</feature>
<evidence type="ECO:0000256" key="5">
    <source>
        <dbReference type="ARBA" id="ARBA00022692"/>
    </source>
</evidence>
<dbReference type="Pfam" id="PF01554">
    <property type="entry name" value="MatE"/>
    <property type="match status" value="2"/>
</dbReference>
<dbReference type="CDD" id="cd13133">
    <property type="entry name" value="MATE_like_7"/>
    <property type="match status" value="1"/>
</dbReference>
<keyword evidence="3" id="KW-0050">Antiport</keyword>
<evidence type="ECO:0000256" key="1">
    <source>
        <dbReference type="ARBA" id="ARBA00004651"/>
    </source>
</evidence>
<dbReference type="InterPro" id="IPR050222">
    <property type="entry name" value="MATE_MdtK"/>
</dbReference>
<gene>
    <name evidence="11" type="ORF">ENS56_02625</name>
</gene>
<keyword evidence="4" id="KW-1003">Cell membrane</keyword>
<evidence type="ECO:0000256" key="7">
    <source>
        <dbReference type="ARBA" id="ARBA00023065"/>
    </source>
</evidence>
<keyword evidence="6 10" id="KW-1133">Transmembrane helix</keyword>
<evidence type="ECO:0000256" key="4">
    <source>
        <dbReference type="ARBA" id="ARBA00022475"/>
    </source>
</evidence>
<dbReference type="NCBIfam" id="TIGR00797">
    <property type="entry name" value="matE"/>
    <property type="match status" value="1"/>
</dbReference>
<dbReference type="EMBL" id="DSVI01000004">
    <property type="protein sequence ID" value="HGT46908.1"/>
    <property type="molecule type" value="Genomic_DNA"/>
</dbReference>
<accession>A0A832CZM0</accession>
<evidence type="ECO:0000256" key="6">
    <source>
        <dbReference type="ARBA" id="ARBA00022989"/>
    </source>
</evidence>